<keyword evidence="4" id="KW-1185">Reference proteome</keyword>
<feature type="region of interest" description="Disordered" evidence="1">
    <location>
        <begin position="1"/>
        <end position="25"/>
    </location>
</feature>
<name>A0A2J6RT93_HYAVF</name>
<feature type="transmembrane region" description="Helical" evidence="2">
    <location>
        <begin position="36"/>
        <end position="56"/>
    </location>
</feature>
<feature type="compositionally biased region" description="Polar residues" evidence="1">
    <location>
        <begin position="13"/>
        <end position="25"/>
    </location>
</feature>
<dbReference type="PANTHER" id="PTHR35041:SF6">
    <property type="entry name" value="FORMYLMETHIONINE DEFORMYLASE-LIKE PROTEIN-RELATED"/>
    <property type="match status" value="1"/>
</dbReference>
<organism evidence="3 4">
    <name type="scientific">Hyaloscypha variabilis (strain UAMH 11265 / GT02V1 / F)</name>
    <name type="common">Meliniomyces variabilis</name>
    <dbReference type="NCBI Taxonomy" id="1149755"/>
    <lineage>
        <taxon>Eukaryota</taxon>
        <taxon>Fungi</taxon>
        <taxon>Dikarya</taxon>
        <taxon>Ascomycota</taxon>
        <taxon>Pezizomycotina</taxon>
        <taxon>Leotiomycetes</taxon>
        <taxon>Helotiales</taxon>
        <taxon>Hyaloscyphaceae</taxon>
        <taxon>Hyaloscypha</taxon>
        <taxon>Hyaloscypha variabilis</taxon>
    </lineage>
</organism>
<feature type="transmembrane region" description="Helical" evidence="2">
    <location>
        <begin position="132"/>
        <end position="154"/>
    </location>
</feature>
<dbReference type="OrthoDB" id="5322539at2759"/>
<evidence type="ECO:0000313" key="3">
    <source>
        <dbReference type="EMBL" id="PMD41739.1"/>
    </source>
</evidence>
<dbReference type="Proteomes" id="UP000235786">
    <property type="component" value="Unassembled WGS sequence"/>
</dbReference>
<keyword evidence="2" id="KW-0472">Membrane</keyword>
<feature type="region of interest" description="Disordered" evidence="1">
    <location>
        <begin position="628"/>
        <end position="651"/>
    </location>
</feature>
<feature type="transmembrane region" description="Helical" evidence="2">
    <location>
        <begin position="534"/>
        <end position="558"/>
    </location>
</feature>
<proteinExistence type="predicted"/>
<keyword evidence="2" id="KW-0812">Transmembrane</keyword>
<dbReference type="STRING" id="1149755.A0A2J6RT93"/>
<reference evidence="3 4" key="1">
    <citation type="submission" date="2016-04" db="EMBL/GenBank/DDBJ databases">
        <title>A degradative enzymes factory behind the ericoid mycorrhizal symbiosis.</title>
        <authorList>
            <consortium name="DOE Joint Genome Institute"/>
            <person name="Martino E."/>
            <person name="Morin E."/>
            <person name="Grelet G."/>
            <person name="Kuo A."/>
            <person name="Kohler A."/>
            <person name="Daghino S."/>
            <person name="Barry K."/>
            <person name="Choi C."/>
            <person name="Cichocki N."/>
            <person name="Clum A."/>
            <person name="Copeland A."/>
            <person name="Hainaut M."/>
            <person name="Haridas S."/>
            <person name="Labutti K."/>
            <person name="Lindquist E."/>
            <person name="Lipzen A."/>
            <person name="Khouja H.-R."/>
            <person name="Murat C."/>
            <person name="Ohm R."/>
            <person name="Olson A."/>
            <person name="Spatafora J."/>
            <person name="Veneault-Fourrey C."/>
            <person name="Henrissat B."/>
            <person name="Grigoriev I."/>
            <person name="Martin F."/>
            <person name="Perotto S."/>
        </authorList>
    </citation>
    <scope>NUCLEOTIDE SEQUENCE [LARGE SCALE GENOMIC DNA]</scope>
    <source>
        <strain evidence="3 4">F</strain>
    </source>
</reference>
<evidence type="ECO:0000313" key="4">
    <source>
        <dbReference type="Proteomes" id="UP000235786"/>
    </source>
</evidence>
<protein>
    <submittedName>
        <fullName evidence="3">Uncharacterized protein</fullName>
    </submittedName>
</protein>
<evidence type="ECO:0000256" key="2">
    <source>
        <dbReference type="SAM" id="Phobius"/>
    </source>
</evidence>
<feature type="transmembrane region" description="Helical" evidence="2">
    <location>
        <begin position="76"/>
        <end position="97"/>
    </location>
</feature>
<dbReference type="EMBL" id="KZ613944">
    <property type="protein sequence ID" value="PMD41739.1"/>
    <property type="molecule type" value="Genomic_DNA"/>
</dbReference>
<dbReference type="PANTHER" id="PTHR35041">
    <property type="entry name" value="MEDIATOR OF RNA POLYMERASE II TRANSCRIPTION SUBUNIT 1"/>
    <property type="match status" value="1"/>
</dbReference>
<evidence type="ECO:0000256" key="1">
    <source>
        <dbReference type="SAM" id="MobiDB-lite"/>
    </source>
</evidence>
<accession>A0A2J6RT93</accession>
<keyword evidence="2" id="KW-1133">Transmembrane helix</keyword>
<dbReference type="AlphaFoldDB" id="A0A2J6RT93"/>
<gene>
    <name evidence="3" type="ORF">L207DRAFT_565524</name>
</gene>
<sequence>MFGHGQKQRYGESPTNNQPDANTTPPKRSIYFKVPLLMTASLLIGTLLAIGQHLFFKSLDGHPIPDQGRQAWNYRFSLAFTFLVKTFLSTAISIACVQNIWWLLRSRSTSLETVDSVYGVLGSALKLADFRIWIFGPTVAILACGVWVVIPLAAISPTGTLTVRLATMTTTQPMKVPNIDYAINKFALGGGLPFGQYTGPTSDVLRLVDSVVPQGSVLNLTENAPCSNCSYSLNFYGPALRCNQVPANTTSLITNFIDNLANSANQNGSQLNGLDSSPLYAAFVPSSIDDGTNLTANLLGGLKLLYTDVYQLETFLDEASSDYQRLFIYYINGNASTLECDLYNASYQVDFNLNNGAQSINLQNVIYMNGVSYLDTSPYEMLYCYHSKELCGPVVATAIPTASSTISVLRNAAYQAVMNALNMFFVGHIDNQATELGTLISNTRILSSFLSTTPELQHVASLFSSSNSTSNTSLSQAIEELSQSITISLFSSPSFLQGAKSQTSELAPDILTNATDTDVTSFTQVNVYVYTPRLLLISWGVAIFYTLVAVLLGFLALVKNGYSYSNNFSTVLRTTRHVDIDALLHPASKTGADPLPKTLTQRNLTLKSHTGSDSDLFQSENDYGLLNGTQNSTHIGNGKTLAHMSEIRMEP</sequence>